<protein>
    <submittedName>
        <fullName evidence="1">Uncharacterized protein</fullName>
    </submittedName>
</protein>
<gene>
    <name evidence="1" type="ORF">HAX54_022915</name>
</gene>
<dbReference type="Proteomes" id="UP000823775">
    <property type="component" value="Unassembled WGS sequence"/>
</dbReference>
<evidence type="ECO:0000313" key="1">
    <source>
        <dbReference type="EMBL" id="MCD9638764.1"/>
    </source>
</evidence>
<comment type="caution">
    <text evidence="1">The sequence shown here is derived from an EMBL/GenBank/DDBJ whole genome shotgun (WGS) entry which is preliminary data.</text>
</comment>
<evidence type="ECO:0000313" key="2">
    <source>
        <dbReference type="Proteomes" id="UP000823775"/>
    </source>
</evidence>
<accession>A0ABS8UWE5</accession>
<proteinExistence type="predicted"/>
<organism evidence="1 2">
    <name type="scientific">Datura stramonium</name>
    <name type="common">Jimsonweed</name>
    <name type="synonym">Common thornapple</name>
    <dbReference type="NCBI Taxonomy" id="4076"/>
    <lineage>
        <taxon>Eukaryota</taxon>
        <taxon>Viridiplantae</taxon>
        <taxon>Streptophyta</taxon>
        <taxon>Embryophyta</taxon>
        <taxon>Tracheophyta</taxon>
        <taxon>Spermatophyta</taxon>
        <taxon>Magnoliopsida</taxon>
        <taxon>eudicotyledons</taxon>
        <taxon>Gunneridae</taxon>
        <taxon>Pentapetalae</taxon>
        <taxon>asterids</taxon>
        <taxon>lamiids</taxon>
        <taxon>Solanales</taxon>
        <taxon>Solanaceae</taxon>
        <taxon>Solanoideae</taxon>
        <taxon>Datureae</taxon>
        <taxon>Datura</taxon>
    </lineage>
</organism>
<name>A0ABS8UWE5_DATST</name>
<sequence>MTHAYCPDSIASERNARMDNVLSHLYDMQMLQLRMSGVKDEWPQQLSMDYPLSEHSTDLCRVGIGFEEIFDDDDATDKEKA</sequence>
<reference evidence="1 2" key="1">
    <citation type="journal article" date="2021" name="BMC Genomics">
        <title>Datura genome reveals duplications of psychoactive alkaloid biosynthetic genes and high mutation rate following tissue culture.</title>
        <authorList>
            <person name="Rajewski A."/>
            <person name="Carter-House D."/>
            <person name="Stajich J."/>
            <person name="Litt A."/>
        </authorList>
    </citation>
    <scope>NUCLEOTIDE SEQUENCE [LARGE SCALE GENOMIC DNA]</scope>
    <source>
        <strain evidence="1">AR-01</strain>
    </source>
</reference>
<keyword evidence="2" id="KW-1185">Reference proteome</keyword>
<dbReference type="EMBL" id="JACEIK010002773">
    <property type="protein sequence ID" value="MCD9638764.1"/>
    <property type="molecule type" value="Genomic_DNA"/>
</dbReference>